<accession>A0ABV6Z6I6</accession>
<reference evidence="1 2" key="1">
    <citation type="submission" date="2024-09" db="EMBL/GenBank/DDBJ databases">
        <title>Laminarin stimulates single cell rates of sulfate reduction while oxygen inhibits transcriptomic activity in coastal marine sediment.</title>
        <authorList>
            <person name="Lindsay M."/>
            <person name="Orcutt B."/>
            <person name="Emerson D."/>
            <person name="Stepanauskas R."/>
            <person name="D'Angelo T."/>
        </authorList>
    </citation>
    <scope>NUCLEOTIDE SEQUENCE [LARGE SCALE GENOMIC DNA]</scope>
    <source>
        <strain evidence="1">SAG AM-311-K15</strain>
    </source>
</reference>
<protein>
    <submittedName>
        <fullName evidence="1">Uncharacterized protein</fullName>
    </submittedName>
</protein>
<sequence length="66" mass="7491">MIAMYCVCRHCSASTSLTRVPTFFSLSLSGLTAARDRGAKMIDEDQVTKRLIERIQERLRELSAKK</sequence>
<comment type="caution">
    <text evidence="1">The sequence shown here is derived from an EMBL/GenBank/DDBJ whole genome shotgun (WGS) entry which is preliminary data.</text>
</comment>
<dbReference type="EMBL" id="JBHPBY010000691">
    <property type="protein sequence ID" value="MFC1854040.1"/>
    <property type="molecule type" value="Genomic_DNA"/>
</dbReference>
<evidence type="ECO:0000313" key="1">
    <source>
        <dbReference type="EMBL" id="MFC1854040.1"/>
    </source>
</evidence>
<organism evidence="1 2">
    <name type="scientific">candidate division CSSED10-310 bacterium</name>
    <dbReference type="NCBI Taxonomy" id="2855610"/>
    <lineage>
        <taxon>Bacteria</taxon>
        <taxon>Bacteria division CSSED10-310</taxon>
    </lineage>
</organism>
<name>A0ABV6Z6I6_UNCC1</name>
<proteinExistence type="predicted"/>
<dbReference type="Proteomes" id="UP001594351">
    <property type="component" value="Unassembled WGS sequence"/>
</dbReference>
<gene>
    <name evidence="1" type="ORF">ACFL27_27980</name>
</gene>
<keyword evidence="2" id="KW-1185">Reference proteome</keyword>
<evidence type="ECO:0000313" key="2">
    <source>
        <dbReference type="Proteomes" id="UP001594351"/>
    </source>
</evidence>